<dbReference type="RefSeq" id="WP_099876071.1">
    <property type="nucleotide sequence ID" value="NZ_CP024608.1"/>
</dbReference>
<dbReference type="OrthoDB" id="549764at2"/>
<feature type="domain" description="Glycine zipper 2TM" evidence="3">
    <location>
        <begin position="261"/>
        <end position="302"/>
    </location>
</feature>
<evidence type="ECO:0000256" key="1">
    <source>
        <dbReference type="ARBA" id="ARBA00004370"/>
    </source>
</evidence>
<comment type="subcellular location">
    <subcellularLocation>
        <location evidence="1">Membrane</location>
    </subcellularLocation>
</comment>
<dbReference type="InterPro" id="IPR051407">
    <property type="entry name" value="Bact_OM_lipoprot/Surf_antigen"/>
</dbReference>
<dbReference type="Pfam" id="PF05433">
    <property type="entry name" value="Rick_17kDa_Anti"/>
    <property type="match status" value="1"/>
</dbReference>
<dbReference type="GO" id="GO:0019867">
    <property type="term" value="C:outer membrane"/>
    <property type="evidence" value="ECO:0007669"/>
    <property type="project" value="InterPro"/>
</dbReference>
<reference evidence="4" key="1">
    <citation type="submission" date="2017-10" db="EMBL/GenBank/DDBJ databases">
        <title>Massilia psychrophilum sp. nov., a novel purple-pigmented bacterium isolated from Tianshan glacier, Xinjiang Municipality, China.</title>
        <authorList>
            <person name="Wang H."/>
        </authorList>
    </citation>
    <scope>NUCLEOTIDE SEQUENCE [LARGE SCALE GENOMIC DNA]</scope>
    <source>
        <strain evidence="4">B2</strain>
    </source>
</reference>
<protein>
    <recommendedName>
        <fullName evidence="3">Glycine zipper 2TM domain-containing protein</fullName>
    </recommendedName>
</protein>
<keyword evidence="5" id="KW-1185">Reference proteome</keyword>
<dbReference type="PANTHER" id="PTHR35603">
    <property type="match status" value="1"/>
</dbReference>
<evidence type="ECO:0000313" key="4">
    <source>
        <dbReference type="EMBL" id="ATQ75908.1"/>
    </source>
</evidence>
<keyword evidence="2" id="KW-0472">Membrane</keyword>
<evidence type="ECO:0000259" key="3">
    <source>
        <dbReference type="Pfam" id="PF05433"/>
    </source>
</evidence>
<gene>
    <name evidence="4" type="ORF">CR152_16240</name>
</gene>
<evidence type="ECO:0000313" key="5">
    <source>
        <dbReference type="Proteomes" id="UP000229897"/>
    </source>
</evidence>
<dbReference type="KEGG" id="mass:CR152_16240"/>
<dbReference type="PANTHER" id="PTHR35603:SF2">
    <property type="entry name" value="OUTER MEMBRANE LIPOPROTEIN"/>
    <property type="match status" value="1"/>
</dbReference>
<dbReference type="Proteomes" id="UP000229897">
    <property type="component" value="Chromosome"/>
</dbReference>
<accession>A0A2D2DLQ3</accession>
<sequence length="350" mass="37129">MPLFSMTLAAPVQAQQYNNNAAAYAPVIRGFDVEEVRRLRPGVELNFNLYGTPGGRATLSIAGANRNLNLTETEPGQYEGTYTLGGRDNITGSSAVTANLRVGNQVTSGVLSESLLRDVGRHPRDNQGRERAADVPRIERFDVQGSDDLSPGNELTFSVYGTPGAKVDMVIAGTRGVFFLPEVKPGEYSGDYTIRRADRIAPNSAVTATMRIGGRVSAAVLGKPLRVAAATPTPREVRYCTNCATVDAINVIEVNGDGNYLGTIGGGVVGAVLGSQVGKGSGRTAAQIAGAVGGAYVGRNIERRARKTQHYEVVIRFNNGGTQTVTYENDPGLRVGEKVRITDGVLSRDQ</sequence>
<proteinExistence type="predicted"/>
<dbReference type="AlphaFoldDB" id="A0A2D2DLQ3"/>
<evidence type="ECO:0000256" key="2">
    <source>
        <dbReference type="ARBA" id="ARBA00023136"/>
    </source>
</evidence>
<dbReference type="InterPro" id="IPR008816">
    <property type="entry name" value="Gly_zipper_2TM_dom"/>
</dbReference>
<organism evidence="4 5">
    <name type="scientific">Massilia violaceinigra</name>
    <dbReference type="NCBI Taxonomy" id="2045208"/>
    <lineage>
        <taxon>Bacteria</taxon>
        <taxon>Pseudomonadati</taxon>
        <taxon>Pseudomonadota</taxon>
        <taxon>Betaproteobacteria</taxon>
        <taxon>Burkholderiales</taxon>
        <taxon>Oxalobacteraceae</taxon>
        <taxon>Telluria group</taxon>
        <taxon>Massilia</taxon>
    </lineage>
</organism>
<name>A0A2D2DLQ3_9BURK</name>
<dbReference type="EMBL" id="CP024608">
    <property type="protein sequence ID" value="ATQ75908.1"/>
    <property type="molecule type" value="Genomic_DNA"/>
</dbReference>